<dbReference type="GO" id="GO:0000177">
    <property type="term" value="C:cytoplasmic exosome (RNase complex)"/>
    <property type="evidence" value="ECO:0007669"/>
    <property type="project" value="TreeGrafter"/>
</dbReference>
<keyword evidence="1" id="KW-0271">Exosome</keyword>
<name>A0A0N4Y9Y6_NIPBR</name>
<evidence type="ECO:0000313" key="4">
    <source>
        <dbReference type="EMBL" id="VDL76754.1"/>
    </source>
</evidence>
<dbReference type="InterPro" id="IPR026699">
    <property type="entry name" value="Exosome_RNA_bind1/RRP40/RRP4"/>
</dbReference>
<reference evidence="4 5" key="2">
    <citation type="submission" date="2018-11" db="EMBL/GenBank/DDBJ databases">
        <authorList>
            <consortium name="Pathogen Informatics"/>
        </authorList>
    </citation>
    <scope>NUCLEOTIDE SEQUENCE [LARGE SCALE GENOMIC DNA]</scope>
</reference>
<dbReference type="PROSITE" id="PS50126">
    <property type="entry name" value="S1"/>
    <property type="match status" value="1"/>
</dbReference>
<dbReference type="Pfam" id="PF21266">
    <property type="entry name" value="S1_RRP4"/>
    <property type="match status" value="1"/>
</dbReference>
<evidence type="ECO:0000313" key="5">
    <source>
        <dbReference type="Proteomes" id="UP000271162"/>
    </source>
</evidence>
<dbReference type="SUPFAM" id="SSF50249">
    <property type="entry name" value="Nucleic acid-binding proteins"/>
    <property type="match status" value="1"/>
</dbReference>
<dbReference type="AlphaFoldDB" id="A0A0N4Y9Y6"/>
<dbReference type="WBParaSite" id="NBR_0001316401-mRNA-1">
    <property type="protein sequence ID" value="NBR_0001316401-mRNA-1"/>
    <property type="gene ID" value="NBR_0001316401"/>
</dbReference>
<feature type="domain" description="S1 motif" evidence="3">
    <location>
        <begin position="81"/>
        <end position="159"/>
    </location>
</feature>
<dbReference type="GO" id="GO:0071038">
    <property type="term" value="P:TRAMP-dependent tRNA surveillance pathway"/>
    <property type="evidence" value="ECO:0007669"/>
    <property type="project" value="TreeGrafter"/>
</dbReference>
<dbReference type="InterPro" id="IPR012340">
    <property type="entry name" value="NA-bd_OB-fold"/>
</dbReference>
<dbReference type="STRING" id="27835.A0A0N4Y9Y6"/>
<reference evidence="6" key="1">
    <citation type="submission" date="2017-02" db="UniProtKB">
        <authorList>
            <consortium name="WormBaseParasite"/>
        </authorList>
    </citation>
    <scope>IDENTIFICATION</scope>
</reference>
<sequence length="307" mass="34241">MLMRVTGLPSTRVQRNIPREERHDDIVHCGQILSLGASVMSGHGTIPIYGQLAASISGRRVQYSRLFIVEPYKSKYAPKIGDVVVGRICNIRKAHWKVDVNCRIAAILHLNNVNLPGGELRRKSVEDEIAMVRHLSVGDTVSAEIQRVSTKGRVQLHTRNLKYGKLGQGILVRIAPCLVKPQTEYLHEMFGVGLVIGCNGMIWISAGQSSDGGYCTDVPSVIPVEKRRIMVRTAACIRLLATNLICVYDVSIMSAFNASLPFDVKELIHPDVSPLLIHNIIAMIKTEEKRRSLEKDMQETAKKRRFL</sequence>
<organism evidence="6">
    <name type="scientific">Nippostrongylus brasiliensis</name>
    <name type="common">Rat hookworm</name>
    <dbReference type="NCBI Taxonomy" id="27835"/>
    <lineage>
        <taxon>Eukaryota</taxon>
        <taxon>Metazoa</taxon>
        <taxon>Ecdysozoa</taxon>
        <taxon>Nematoda</taxon>
        <taxon>Chromadorea</taxon>
        <taxon>Rhabditida</taxon>
        <taxon>Rhabditina</taxon>
        <taxon>Rhabditomorpha</taxon>
        <taxon>Strongyloidea</taxon>
        <taxon>Heligmosomidae</taxon>
        <taxon>Nippostrongylus</taxon>
    </lineage>
</organism>
<protein>
    <submittedName>
        <fullName evidence="6">Exosome complex component RRP4 (inferred by orthology to a human protein)</fullName>
    </submittedName>
</protein>
<dbReference type="InterPro" id="IPR048565">
    <property type="entry name" value="S1_RRP4"/>
</dbReference>
<evidence type="ECO:0000256" key="1">
    <source>
        <dbReference type="ARBA" id="ARBA00022835"/>
    </source>
</evidence>
<dbReference type="CDD" id="cd05789">
    <property type="entry name" value="S1_Rrp4"/>
    <property type="match status" value="1"/>
</dbReference>
<dbReference type="SUPFAM" id="SSF54791">
    <property type="entry name" value="Eukaryotic type KH-domain (KH-domain type I)"/>
    <property type="match status" value="1"/>
</dbReference>
<dbReference type="GO" id="GO:0034475">
    <property type="term" value="P:U4 snRNA 3'-end processing"/>
    <property type="evidence" value="ECO:0007669"/>
    <property type="project" value="TreeGrafter"/>
</dbReference>
<dbReference type="OMA" id="GPYIPEV"/>
<keyword evidence="5" id="KW-1185">Reference proteome</keyword>
<proteinExistence type="predicted"/>
<dbReference type="GO" id="GO:0071051">
    <property type="term" value="P:poly(A)-dependent snoRNA 3'-end processing"/>
    <property type="evidence" value="ECO:0007669"/>
    <property type="project" value="TreeGrafter"/>
</dbReference>
<dbReference type="InterPro" id="IPR036612">
    <property type="entry name" value="KH_dom_type_1_sf"/>
</dbReference>
<dbReference type="Gene3D" id="2.40.50.140">
    <property type="entry name" value="Nucleic acid-binding proteins"/>
    <property type="match status" value="1"/>
</dbReference>
<dbReference type="EMBL" id="UYSL01020959">
    <property type="protein sequence ID" value="VDL76754.1"/>
    <property type="molecule type" value="Genomic_DNA"/>
</dbReference>
<dbReference type="InterPro" id="IPR003029">
    <property type="entry name" value="S1_domain"/>
</dbReference>
<keyword evidence="2" id="KW-0694">RNA-binding</keyword>
<dbReference type="Proteomes" id="UP000271162">
    <property type="component" value="Unassembled WGS sequence"/>
</dbReference>
<dbReference type="GO" id="GO:0071035">
    <property type="term" value="P:nuclear polyadenylation-dependent rRNA catabolic process"/>
    <property type="evidence" value="ECO:0007669"/>
    <property type="project" value="TreeGrafter"/>
</dbReference>
<dbReference type="Gene3D" id="2.40.50.100">
    <property type="match status" value="1"/>
</dbReference>
<dbReference type="GO" id="GO:0000467">
    <property type="term" value="P:exonucleolytic trimming to generate mature 3'-end of 5.8S rRNA from tricistronic rRNA transcript (SSU-rRNA, 5.8S rRNA, LSU-rRNA)"/>
    <property type="evidence" value="ECO:0007669"/>
    <property type="project" value="TreeGrafter"/>
</dbReference>
<evidence type="ECO:0000256" key="2">
    <source>
        <dbReference type="ARBA" id="ARBA00022884"/>
    </source>
</evidence>
<dbReference type="GO" id="GO:0071034">
    <property type="term" value="P:CUT catabolic process"/>
    <property type="evidence" value="ECO:0007669"/>
    <property type="project" value="TreeGrafter"/>
</dbReference>
<dbReference type="PANTHER" id="PTHR21321:SF4">
    <property type="entry name" value="EXOSOME COMPLEX COMPONENT RRP4"/>
    <property type="match status" value="1"/>
</dbReference>
<accession>A0A0N4Y9Y6</accession>
<dbReference type="CDD" id="cd22525">
    <property type="entry name" value="KH-I_Rrp4_eukar"/>
    <property type="match status" value="1"/>
</dbReference>
<dbReference type="PANTHER" id="PTHR21321">
    <property type="entry name" value="PNAS-3 RELATED"/>
    <property type="match status" value="1"/>
</dbReference>
<gene>
    <name evidence="4" type="ORF">NBR_LOCUS13165</name>
</gene>
<dbReference type="GO" id="GO:0003723">
    <property type="term" value="F:RNA binding"/>
    <property type="evidence" value="ECO:0007669"/>
    <property type="project" value="UniProtKB-KW"/>
</dbReference>
<evidence type="ECO:0000259" key="3">
    <source>
        <dbReference type="PROSITE" id="PS50126"/>
    </source>
</evidence>
<evidence type="ECO:0000313" key="6">
    <source>
        <dbReference type="WBParaSite" id="NBR_0001316401-mRNA-1"/>
    </source>
</evidence>
<dbReference type="SMART" id="SM00316">
    <property type="entry name" value="S1"/>
    <property type="match status" value="1"/>
</dbReference>
<dbReference type="GO" id="GO:0000176">
    <property type="term" value="C:nuclear exosome (RNase complex)"/>
    <property type="evidence" value="ECO:0007669"/>
    <property type="project" value="TreeGrafter"/>
</dbReference>